<protein>
    <recommendedName>
        <fullName evidence="1">DinB-like domain-containing protein</fullName>
    </recommendedName>
</protein>
<sequence length="271" mass="29392">MHSRFDQFRATPLGQQLEALIDDPARYPEYAALSRVGVAAVAAIADDIQERFPEVAQDTTARQFCGALVADRMRRHGHEVVQARGRIGGAVFSYGAVFSARPVVLPFAEVIASLARMPEALAARMAAIDPAWRGRRPAGSGFSMTEHVCHLRDLDSVFAQRIDAIRTAPLPVIASVDGTALAAERAYQEQNPELALAAFRRGRQRLCATLRQLDAAALARCGLRDGLHRMTLDQIVRELLDHDRTHCLELEELAAELAQEAGPAGAGNPAA</sequence>
<feature type="domain" description="DinB-like" evidence="1">
    <location>
        <begin position="114"/>
        <end position="249"/>
    </location>
</feature>
<evidence type="ECO:0000259" key="1">
    <source>
        <dbReference type="Pfam" id="PF12867"/>
    </source>
</evidence>
<dbReference type="AlphaFoldDB" id="A0A6S7CJA6"/>
<dbReference type="InterPro" id="IPR034660">
    <property type="entry name" value="DinB/YfiT-like"/>
</dbReference>
<name>A0A6S7CJA6_9BURK</name>
<proteinExistence type="predicted"/>
<keyword evidence="3" id="KW-1185">Reference proteome</keyword>
<evidence type="ECO:0000313" key="3">
    <source>
        <dbReference type="Proteomes" id="UP000494203"/>
    </source>
</evidence>
<accession>A0A6S7CJA6</accession>
<dbReference type="Proteomes" id="UP000494203">
    <property type="component" value="Unassembled WGS sequence"/>
</dbReference>
<reference evidence="2 3" key="1">
    <citation type="submission" date="2020-04" db="EMBL/GenBank/DDBJ databases">
        <authorList>
            <person name="De Canck E."/>
        </authorList>
    </citation>
    <scope>NUCLEOTIDE SEQUENCE [LARGE SCALE GENOMIC DNA]</scope>
    <source>
        <strain evidence="2 3">LMG 26788</strain>
    </source>
</reference>
<dbReference type="EMBL" id="CADIKZ010000004">
    <property type="protein sequence ID" value="CAB3849983.1"/>
    <property type="molecule type" value="Genomic_DNA"/>
</dbReference>
<dbReference type="Pfam" id="PF12867">
    <property type="entry name" value="DinB_2"/>
    <property type="match status" value="1"/>
</dbReference>
<dbReference type="SUPFAM" id="SSF109854">
    <property type="entry name" value="DinB/YfiT-like putative metalloenzymes"/>
    <property type="match status" value="1"/>
</dbReference>
<organism evidence="2 3">
    <name type="scientific">Achromobacter pulmonis</name>
    <dbReference type="NCBI Taxonomy" id="1389932"/>
    <lineage>
        <taxon>Bacteria</taxon>
        <taxon>Pseudomonadati</taxon>
        <taxon>Pseudomonadota</taxon>
        <taxon>Betaproteobacteria</taxon>
        <taxon>Burkholderiales</taxon>
        <taxon>Alcaligenaceae</taxon>
        <taxon>Achromobacter</taxon>
    </lineage>
</organism>
<gene>
    <name evidence="2" type="ORF">LMG26788_01707</name>
</gene>
<dbReference type="Gene3D" id="1.20.120.450">
    <property type="entry name" value="dinb family like domain"/>
    <property type="match status" value="1"/>
</dbReference>
<evidence type="ECO:0000313" key="2">
    <source>
        <dbReference type="EMBL" id="CAB3849983.1"/>
    </source>
</evidence>
<dbReference type="InterPro" id="IPR024775">
    <property type="entry name" value="DinB-like"/>
</dbReference>
<dbReference type="RefSeq" id="WP_175140555.1">
    <property type="nucleotide sequence ID" value="NZ_CADIKZ010000004.1"/>
</dbReference>